<feature type="transmembrane region" description="Helical" evidence="7">
    <location>
        <begin position="309"/>
        <end position="328"/>
    </location>
</feature>
<evidence type="ECO:0000256" key="7">
    <source>
        <dbReference type="SAM" id="Phobius"/>
    </source>
</evidence>
<evidence type="ECO:0000313" key="10">
    <source>
        <dbReference type="Proteomes" id="UP001301216"/>
    </source>
</evidence>
<comment type="caution">
    <text evidence="9">The sequence shown here is derived from an EMBL/GenBank/DDBJ whole genome shotgun (WGS) entry which is preliminary data.</text>
</comment>
<dbReference type="Gene3D" id="1.20.1250.20">
    <property type="entry name" value="MFS general substrate transporter like domains"/>
    <property type="match status" value="2"/>
</dbReference>
<dbReference type="InterPro" id="IPR011701">
    <property type="entry name" value="MFS"/>
</dbReference>
<feature type="transmembrane region" description="Helical" evidence="7">
    <location>
        <begin position="90"/>
        <end position="108"/>
    </location>
</feature>
<evidence type="ECO:0000256" key="3">
    <source>
        <dbReference type="ARBA" id="ARBA00022475"/>
    </source>
</evidence>
<feature type="transmembrane region" description="Helical" evidence="7">
    <location>
        <begin position="402"/>
        <end position="423"/>
    </location>
</feature>
<dbReference type="Pfam" id="PF07690">
    <property type="entry name" value="MFS_1"/>
    <property type="match status" value="1"/>
</dbReference>
<feature type="transmembrane region" description="Helical" evidence="7">
    <location>
        <begin position="114"/>
        <end position="143"/>
    </location>
</feature>
<dbReference type="InterPro" id="IPR005828">
    <property type="entry name" value="MFS_sugar_transport-like"/>
</dbReference>
<evidence type="ECO:0000256" key="4">
    <source>
        <dbReference type="ARBA" id="ARBA00022692"/>
    </source>
</evidence>
<evidence type="ECO:0000256" key="6">
    <source>
        <dbReference type="ARBA" id="ARBA00023136"/>
    </source>
</evidence>
<dbReference type="PROSITE" id="PS00217">
    <property type="entry name" value="SUGAR_TRANSPORT_2"/>
    <property type="match status" value="1"/>
</dbReference>
<feature type="transmembrane region" description="Helical" evidence="7">
    <location>
        <begin position="164"/>
        <end position="182"/>
    </location>
</feature>
<keyword evidence="2" id="KW-0813">Transport</keyword>
<proteinExistence type="predicted"/>
<keyword evidence="5 7" id="KW-1133">Transmembrane helix</keyword>
<keyword evidence="10" id="KW-1185">Reference proteome</keyword>
<keyword evidence="3" id="KW-1003">Cell membrane</keyword>
<feature type="transmembrane region" description="Helical" evidence="7">
    <location>
        <begin position="377"/>
        <end position="396"/>
    </location>
</feature>
<feature type="domain" description="Major facilitator superfamily (MFS) profile" evidence="8">
    <location>
        <begin position="17"/>
        <end position="427"/>
    </location>
</feature>
<dbReference type="InterPro" id="IPR005829">
    <property type="entry name" value="Sugar_transporter_CS"/>
</dbReference>
<dbReference type="InterPro" id="IPR036259">
    <property type="entry name" value="MFS_trans_sf"/>
</dbReference>
<dbReference type="PROSITE" id="PS00216">
    <property type="entry name" value="SUGAR_TRANSPORT_1"/>
    <property type="match status" value="1"/>
</dbReference>
<feature type="transmembrane region" description="Helical" evidence="7">
    <location>
        <begin position="17"/>
        <end position="35"/>
    </location>
</feature>
<reference evidence="9 10" key="1">
    <citation type="submission" date="2022-11" db="EMBL/GenBank/DDBJ databases">
        <title>Brucella sp. YY2X, whole genome shotgun sequencing project.</title>
        <authorList>
            <person name="Yang Y."/>
        </authorList>
    </citation>
    <scope>NUCLEOTIDE SEQUENCE [LARGE SCALE GENOMIC DNA]</scope>
    <source>
        <strain evidence="9 10">YY2X</strain>
    </source>
</reference>
<evidence type="ECO:0000256" key="5">
    <source>
        <dbReference type="ARBA" id="ARBA00022989"/>
    </source>
</evidence>
<dbReference type="PANTHER" id="PTHR43045:SF1">
    <property type="entry name" value="SHIKIMATE TRANSPORTER"/>
    <property type="match status" value="1"/>
</dbReference>
<feature type="transmembrane region" description="Helical" evidence="7">
    <location>
        <begin position="244"/>
        <end position="268"/>
    </location>
</feature>
<feature type="transmembrane region" description="Helical" evidence="7">
    <location>
        <begin position="334"/>
        <end position="356"/>
    </location>
</feature>
<dbReference type="CDD" id="cd17369">
    <property type="entry name" value="MFS_ShiA_like"/>
    <property type="match status" value="1"/>
</dbReference>
<sequence>MDAQAQTQPSSTQRRKALIASLIGSSIEWFDYFLYGTAAALVFNKLYFPAEDPTVALLLSYLSFSLTFFIRPFGGIIFSHVGDRIGRKKTLVITLSLMGIATIGIGLLPTYDHIGIWAPILLILLRLVQGLGIGGEWGGALLLAVEYAPKNKKGFYGSIPQTGVTIGMLLATLCVTAILLLLPEESFLSWGWRIPFLLSATLVFLGLWIRSGIDETPEFKKVKAAGAIVKFPLAVTLKTQWREVLIAAGLKIVDTAPFYIFTTFVVSYAVSNLGYSRESILTAVMIGAAVSSVMIPTMGWLSDHIGRKTVFSTGAFLVGAFIFPYFYMVNSQSIALLTLATVLMFGIFWSPITAVLGPLTSEIFSPQVRYTGVTLGYQVGAALAGGTAPLIATWLLSYYGTWHAVAVYVLITVALSLIAAFAIRKRKLIS</sequence>
<dbReference type="SUPFAM" id="SSF103473">
    <property type="entry name" value="MFS general substrate transporter"/>
    <property type="match status" value="1"/>
</dbReference>
<keyword evidence="6 7" id="KW-0472">Membrane</keyword>
<dbReference type="EMBL" id="JAPHAV010000012">
    <property type="protein sequence ID" value="MCX2698558.1"/>
    <property type="molecule type" value="Genomic_DNA"/>
</dbReference>
<dbReference type="PANTHER" id="PTHR43045">
    <property type="entry name" value="SHIKIMATE TRANSPORTER"/>
    <property type="match status" value="1"/>
</dbReference>
<evidence type="ECO:0000313" key="9">
    <source>
        <dbReference type="EMBL" id="MCX2698558.1"/>
    </source>
</evidence>
<dbReference type="PROSITE" id="PS50850">
    <property type="entry name" value="MFS"/>
    <property type="match status" value="1"/>
</dbReference>
<feature type="transmembrane region" description="Helical" evidence="7">
    <location>
        <begin position="55"/>
        <end position="78"/>
    </location>
</feature>
<organism evidence="9 10">
    <name type="scientific">Ochrobactrum chromiisoli</name>
    <dbReference type="NCBI Taxonomy" id="2993941"/>
    <lineage>
        <taxon>Bacteria</taxon>
        <taxon>Pseudomonadati</taxon>
        <taxon>Pseudomonadota</taxon>
        <taxon>Alphaproteobacteria</taxon>
        <taxon>Hyphomicrobiales</taxon>
        <taxon>Brucellaceae</taxon>
        <taxon>Brucella/Ochrobactrum group</taxon>
        <taxon>Ochrobactrum</taxon>
    </lineage>
</organism>
<gene>
    <name evidence="9" type="ORF">OPR82_17660</name>
</gene>
<evidence type="ECO:0000256" key="1">
    <source>
        <dbReference type="ARBA" id="ARBA00004651"/>
    </source>
</evidence>
<comment type="subcellular location">
    <subcellularLocation>
        <location evidence="1">Cell membrane</location>
        <topology evidence="1">Multi-pass membrane protein</topology>
    </subcellularLocation>
</comment>
<dbReference type="RefSeq" id="WP_113533340.1">
    <property type="nucleotide sequence ID" value="NZ_JAPHAV010000012.1"/>
</dbReference>
<protein>
    <submittedName>
        <fullName evidence="9">MFS transporter</fullName>
    </submittedName>
</protein>
<evidence type="ECO:0000259" key="8">
    <source>
        <dbReference type="PROSITE" id="PS50850"/>
    </source>
</evidence>
<feature type="transmembrane region" description="Helical" evidence="7">
    <location>
        <begin position="194"/>
        <end position="213"/>
    </location>
</feature>
<keyword evidence="4 7" id="KW-0812">Transmembrane</keyword>
<accession>A0ABT3QSG4</accession>
<dbReference type="Proteomes" id="UP001301216">
    <property type="component" value="Unassembled WGS sequence"/>
</dbReference>
<feature type="transmembrane region" description="Helical" evidence="7">
    <location>
        <begin position="280"/>
        <end position="302"/>
    </location>
</feature>
<dbReference type="Pfam" id="PF00083">
    <property type="entry name" value="Sugar_tr"/>
    <property type="match status" value="1"/>
</dbReference>
<dbReference type="InterPro" id="IPR020846">
    <property type="entry name" value="MFS_dom"/>
</dbReference>
<evidence type="ECO:0000256" key="2">
    <source>
        <dbReference type="ARBA" id="ARBA00022448"/>
    </source>
</evidence>
<name>A0ABT3QSG4_9HYPH</name>